<protein>
    <submittedName>
        <fullName evidence="1">Uncharacterized protein</fullName>
    </submittedName>
</protein>
<organism evidence="1 2">
    <name type="scientific">Phytophthora fragariae</name>
    <dbReference type="NCBI Taxonomy" id="53985"/>
    <lineage>
        <taxon>Eukaryota</taxon>
        <taxon>Sar</taxon>
        <taxon>Stramenopiles</taxon>
        <taxon>Oomycota</taxon>
        <taxon>Peronosporomycetes</taxon>
        <taxon>Peronosporales</taxon>
        <taxon>Peronosporaceae</taxon>
        <taxon>Phytophthora</taxon>
    </lineage>
</organism>
<gene>
    <name evidence="1" type="ORF">PF009_g28892</name>
</gene>
<name>A0A6A3DHD7_9STRA</name>
<accession>A0A6A3DHD7</accession>
<dbReference type="AlphaFoldDB" id="A0A6A3DHD7"/>
<sequence>MAAKVEAVNNAIGLFNVAPTDENKNGLDTDKAALQAYRASIKERNESKKFAAGLHQSERATKHFSRAPQHNYLRTPITELKQDNGSVTKDPGKIADGHPRYGGNLFLSTSPDLVSTRTAVYHPLRLAKLLRDTPAKPVTASGFYWAIMKSTNEKAPGPDRLPIEYYKLVPSLWTRIYEVIHDFQLSKGKMTKFQRRAHLSLLYKAGDRSLRDKY</sequence>
<dbReference type="EMBL" id="QXGF01003802">
    <property type="protein sequence ID" value="KAE8920819.1"/>
    <property type="molecule type" value="Genomic_DNA"/>
</dbReference>
<reference evidence="1 2" key="1">
    <citation type="submission" date="2018-08" db="EMBL/GenBank/DDBJ databases">
        <title>Genomic investigation of the strawberry pathogen Phytophthora fragariae indicates pathogenicity is determined by transcriptional variation in three key races.</title>
        <authorList>
            <person name="Adams T.M."/>
            <person name="Armitage A.D."/>
            <person name="Sobczyk M.K."/>
            <person name="Bates H.J."/>
            <person name="Dunwell J.M."/>
            <person name="Nellist C.F."/>
            <person name="Harrison R.J."/>
        </authorList>
    </citation>
    <scope>NUCLEOTIDE SEQUENCE [LARGE SCALE GENOMIC DNA]</scope>
    <source>
        <strain evidence="1 2">NOV-9</strain>
    </source>
</reference>
<comment type="caution">
    <text evidence="1">The sequence shown here is derived from an EMBL/GenBank/DDBJ whole genome shotgun (WGS) entry which is preliminary data.</text>
</comment>
<evidence type="ECO:0000313" key="1">
    <source>
        <dbReference type="EMBL" id="KAE8920819.1"/>
    </source>
</evidence>
<proteinExistence type="predicted"/>
<dbReference type="Proteomes" id="UP000429523">
    <property type="component" value="Unassembled WGS sequence"/>
</dbReference>
<evidence type="ECO:0000313" key="2">
    <source>
        <dbReference type="Proteomes" id="UP000429523"/>
    </source>
</evidence>